<sequence>MCSCKKAPAEPELLEKSVEYVNSHLATTSRIVLTGSGDPLACATIRKLLTGNDHTTPSTDTKFTLLTNGLLLPKYWDAIKHNSFSTIDVSVDAGTAETYEMIRRNARWSDLNEALRLISDNRSKFNSVGINMTVMKENYAEIPQFIELGIKYDIPVRFNEVRTAGDLDAESNIFSNQDGHHFKNFLTVIARAQQKEYPVAVNWGNLLQYARNASAHAQ</sequence>
<evidence type="ECO:0000313" key="8">
    <source>
        <dbReference type="Proteomes" id="UP000568888"/>
    </source>
</evidence>
<reference evidence="8" key="1">
    <citation type="submission" date="2020-06" db="EMBL/GenBank/DDBJ databases">
        <title>Draft genomic sequecing of Geomonas sp. Red736.</title>
        <authorList>
            <person name="Itoh H."/>
            <person name="Xu Z.X."/>
            <person name="Ushijima N."/>
            <person name="Masuda Y."/>
            <person name="Shiratori Y."/>
            <person name="Senoo K."/>
        </authorList>
    </citation>
    <scope>NUCLEOTIDE SEQUENCE [LARGE SCALE GENOMIC DNA]</scope>
    <source>
        <strain evidence="8">Red736</strain>
    </source>
</reference>
<dbReference type="Pfam" id="PF04055">
    <property type="entry name" value="Radical_SAM"/>
    <property type="match status" value="1"/>
</dbReference>
<name>A0A6V8MXG4_9BACT</name>
<feature type="domain" description="Radical SAM core" evidence="6">
    <location>
        <begin position="29"/>
        <end position="148"/>
    </location>
</feature>
<evidence type="ECO:0000256" key="3">
    <source>
        <dbReference type="ARBA" id="ARBA00022723"/>
    </source>
</evidence>
<comment type="caution">
    <text evidence="7">The sequence shown here is derived from an EMBL/GenBank/DDBJ whole genome shotgun (WGS) entry which is preliminary data.</text>
</comment>
<evidence type="ECO:0000313" key="7">
    <source>
        <dbReference type="EMBL" id="GFO64812.1"/>
    </source>
</evidence>
<dbReference type="InterPro" id="IPR050377">
    <property type="entry name" value="Radical_SAM_PqqE_MftC-like"/>
</dbReference>
<proteinExistence type="predicted"/>
<gene>
    <name evidence="7" type="ORF">GMPD_27310</name>
</gene>
<dbReference type="SUPFAM" id="SSF102114">
    <property type="entry name" value="Radical SAM enzymes"/>
    <property type="match status" value="1"/>
</dbReference>
<evidence type="ECO:0000259" key="6">
    <source>
        <dbReference type="Pfam" id="PF04055"/>
    </source>
</evidence>
<dbReference type="GO" id="GO:0046872">
    <property type="term" value="F:metal ion binding"/>
    <property type="evidence" value="ECO:0007669"/>
    <property type="project" value="UniProtKB-KW"/>
</dbReference>
<dbReference type="Proteomes" id="UP000568888">
    <property type="component" value="Unassembled WGS sequence"/>
</dbReference>
<keyword evidence="4" id="KW-0408">Iron</keyword>
<keyword evidence="5" id="KW-0411">Iron-sulfur</keyword>
<dbReference type="InterPro" id="IPR058240">
    <property type="entry name" value="rSAM_sf"/>
</dbReference>
<dbReference type="GO" id="GO:0003824">
    <property type="term" value="F:catalytic activity"/>
    <property type="evidence" value="ECO:0007669"/>
    <property type="project" value="InterPro"/>
</dbReference>
<comment type="cofactor">
    <cofactor evidence="1">
        <name>[4Fe-4S] cluster</name>
        <dbReference type="ChEBI" id="CHEBI:49883"/>
    </cofactor>
</comment>
<keyword evidence="3" id="KW-0479">Metal-binding</keyword>
<accession>A0A6V8MXG4</accession>
<dbReference type="PANTHER" id="PTHR11228:SF7">
    <property type="entry name" value="PQQA PEPTIDE CYCLASE"/>
    <property type="match status" value="1"/>
</dbReference>
<protein>
    <recommendedName>
        <fullName evidence="6">Radical SAM core domain-containing protein</fullName>
    </recommendedName>
</protein>
<organism evidence="7 8">
    <name type="scientific">Geomonas paludis</name>
    <dbReference type="NCBI Taxonomy" id="2740185"/>
    <lineage>
        <taxon>Bacteria</taxon>
        <taxon>Pseudomonadati</taxon>
        <taxon>Thermodesulfobacteriota</taxon>
        <taxon>Desulfuromonadia</taxon>
        <taxon>Geobacterales</taxon>
        <taxon>Geobacteraceae</taxon>
        <taxon>Geomonas</taxon>
    </lineage>
</organism>
<dbReference type="PANTHER" id="PTHR11228">
    <property type="entry name" value="RADICAL SAM DOMAIN PROTEIN"/>
    <property type="match status" value="1"/>
</dbReference>
<evidence type="ECO:0000256" key="4">
    <source>
        <dbReference type="ARBA" id="ARBA00023004"/>
    </source>
</evidence>
<keyword evidence="2" id="KW-0949">S-adenosyl-L-methionine</keyword>
<dbReference type="Gene3D" id="3.20.20.70">
    <property type="entry name" value="Aldolase class I"/>
    <property type="match status" value="1"/>
</dbReference>
<dbReference type="InterPro" id="IPR013785">
    <property type="entry name" value="Aldolase_TIM"/>
</dbReference>
<evidence type="ECO:0000256" key="1">
    <source>
        <dbReference type="ARBA" id="ARBA00001966"/>
    </source>
</evidence>
<dbReference type="GO" id="GO:0051536">
    <property type="term" value="F:iron-sulfur cluster binding"/>
    <property type="evidence" value="ECO:0007669"/>
    <property type="project" value="UniProtKB-KW"/>
</dbReference>
<dbReference type="EMBL" id="BLXY01000005">
    <property type="protein sequence ID" value="GFO64812.1"/>
    <property type="molecule type" value="Genomic_DNA"/>
</dbReference>
<dbReference type="AlphaFoldDB" id="A0A6V8MXG4"/>
<dbReference type="InterPro" id="IPR007197">
    <property type="entry name" value="rSAM"/>
</dbReference>
<evidence type="ECO:0000256" key="5">
    <source>
        <dbReference type="ARBA" id="ARBA00023014"/>
    </source>
</evidence>
<evidence type="ECO:0000256" key="2">
    <source>
        <dbReference type="ARBA" id="ARBA00022691"/>
    </source>
</evidence>